<gene>
    <name evidence="3" type="ORF">GCM10010502_26270</name>
</gene>
<sequence>MCAMTDVMSTQGQFPGAAGESERTRRLRSLGLNEPSADEAFDRFAHLAASITRAPIAMVNFINDERQMFRGLYIPPNTAEVAAEEGASWADRGIAFDLPTRQMPMSHGFCPHVVAQRSPLALDDILAYPRFAGNPVVDELGVRAYLGAPLVDDTNTVIGTVCVLDREPRQWGRERLRDIQHLAEALLSEIRLRDNLLAQQQEMFAAFDGSPFPIMLTDGPGQEIRYANAQHADTFGPPVAYGSIGTAYPQLGAAGLQQAVSEAYHTGRATVLNDVRIQSGRPEVQRIQQIFSFTCTPLRVARTGQVNGVLTVGMDVTAQSRTEEELGTLAALLVDRLQQNGAVTPTARPGAAGGSGLVLPS</sequence>
<dbReference type="InterPro" id="IPR000014">
    <property type="entry name" value="PAS"/>
</dbReference>
<evidence type="ECO:0000256" key="1">
    <source>
        <dbReference type="SAM" id="MobiDB-lite"/>
    </source>
</evidence>
<dbReference type="SMART" id="SM00065">
    <property type="entry name" value="GAF"/>
    <property type="match status" value="1"/>
</dbReference>
<protein>
    <recommendedName>
        <fullName evidence="2">GAF domain-containing protein</fullName>
    </recommendedName>
</protein>
<dbReference type="InterPro" id="IPR029016">
    <property type="entry name" value="GAF-like_dom_sf"/>
</dbReference>
<organism evidence="3 4">
    <name type="scientific">Kitasatospora aureofaciens</name>
    <name type="common">Streptomyces aureofaciens</name>
    <dbReference type="NCBI Taxonomy" id="1894"/>
    <lineage>
        <taxon>Bacteria</taxon>
        <taxon>Bacillati</taxon>
        <taxon>Actinomycetota</taxon>
        <taxon>Actinomycetes</taxon>
        <taxon>Kitasatosporales</taxon>
        <taxon>Streptomycetaceae</taxon>
        <taxon>Kitasatospora</taxon>
    </lineage>
</organism>
<dbReference type="EMBL" id="BMUB01000005">
    <property type="protein sequence ID" value="GGU73369.1"/>
    <property type="molecule type" value="Genomic_DNA"/>
</dbReference>
<dbReference type="PANTHER" id="PTHR43102:SF2">
    <property type="entry name" value="GAF DOMAIN-CONTAINING PROTEIN"/>
    <property type="match status" value="1"/>
</dbReference>
<name>A0A8H9LPG2_KITAU</name>
<evidence type="ECO:0000313" key="4">
    <source>
        <dbReference type="Proteomes" id="UP000610124"/>
    </source>
</evidence>
<evidence type="ECO:0000313" key="3">
    <source>
        <dbReference type="EMBL" id="GGU73369.1"/>
    </source>
</evidence>
<evidence type="ECO:0000259" key="2">
    <source>
        <dbReference type="SMART" id="SM00065"/>
    </source>
</evidence>
<comment type="caution">
    <text evidence="3">The sequence shown here is derived from an EMBL/GenBank/DDBJ whole genome shotgun (WGS) entry which is preliminary data.</text>
</comment>
<proteinExistence type="predicted"/>
<dbReference type="Gene3D" id="3.30.450.20">
    <property type="entry name" value="PAS domain"/>
    <property type="match status" value="1"/>
</dbReference>
<feature type="region of interest" description="Disordered" evidence="1">
    <location>
        <begin position="1"/>
        <end position="23"/>
    </location>
</feature>
<feature type="domain" description="GAF" evidence="2">
    <location>
        <begin position="36"/>
        <end position="200"/>
    </location>
</feature>
<dbReference type="Pfam" id="PF13188">
    <property type="entry name" value="PAS_8"/>
    <property type="match status" value="1"/>
</dbReference>
<dbReference type="AlphaFoldDB" id="A0A8H9LPG2"/>
<dbReference type="InterPro" id="IPR003018">
    <property type="entry name" value="GAF"/>
</dbReference>
<dbReference type="Proteomes" id="UP000610124">
    <property type="component" value="Unassembled WGS sequence"/>
</dbReference>
<reference evidence="3" key="1">
    <citation type="journal article" date="2014" name="Int. J. Syst. Evol. Microbiol.">
        <title>Complete genome sequence of Corynebacterium casei LMG S-19264T (=DSM 44701T), isolated from a smear-ripened cheese.</title>
        <authorList>
            <consortium name="US DOE Joint Genome Institute (JGI-PGF)"/>
            <person name="Walter F."/>
            <person name="Albersmeier A."/>
            <person name="Kalinowski J."/>
            <person name="Ruckert C."/>
        </authorList>
    </citation>
    <scope>NUCLEOTIDE SEQUENCE</scope>
    <source>
        <strain evidence="3">JCM 4434</strain>
    </source>
</reference>
<accession>A0A8H9LPG2</accession>
<dbReference type="Pfam" id="PF01590">
    <property type="entry name" value="GAF"/>
    <property type="match status" value="1"/>
</dbReference>
<dbReference type="PANTHER" id="PTHR43102">
    <property type="entry name" value="SLR1143 PROTEIN"/>
    <property type="match status" value="1"/>
</dbReference>
<dbReference type="SUPFAM" id="SSF55781">
    <property type="entry name" value="GAF domain-like"/>
    <property type="match status" value="2"/>
</dbReference>
<reference evidence="3" key="2">
    <citation type="submission" date="2020-09" db="EMBL/GenBank/DDBJ databases">
        <authorList>
            <person name="Sun Q."/>
            <person name="Ohkuma M."/>
        </authorList>
    </citation>
    <scope>NUCLEOTIDE SEQUENCE</scope>
    <source>
        <strain evidence="3">JCM 4434</strain>
    </source>
</reference>
<dbReference type="Gene3D" id="3.30.450.40">
    <property type="match status" value="1"/>
</dbReference>